<dbReference type="EMBL" id="CP015136">
    <property type="protein sequence ID" value="AMY09954.1"/>
    <property type="molecule type" value="Genomic_DNA"/>
</dbReference>
<evidence type="ECO:0000256" key="7">
    <source>
        <dbReference type="ARBA" id="ARBA00048670"/>
    </source>
</evidence>
<dbReference type="NCBIfam" id="NF008864">
    <property type="entry name" value="PRK11895.1"/>
    <property type="match status" value="1"/>
</dbReference>
<dbReference type="Gene3D" id="3.30.70.1150">
    <property type="entry name" value="ACT-like. Chain A, domain 2"/>
    <property type="match status" value="1"/>
</dbReference>
<comment type="subunit">
    <text evidence="4 8">Dimer of large and small chains.</text>
</comment>
<evidence type="ECO:0000256" key="4">
    <source>
        <dbReference type="ARBA" id="ARBA00011744"/>
    </source>
</evidence>
<comment type="pathway">
    <text evidence="1 8">Amino-acid biosynthesis; L-isoleucine biosynthesis; L-isoleucine from 2-oxobutanoate: step 1/4.</text>
</comment>
<dbReference type="InterPro" id="IPR004789">
    <property type="entry name" value="Acetalactate_synth_ssu"/>
</dbReference>
<dbReference type="PANTHER" id="PTHR30239">
    <property type="entry name" value="ACETOLACTATE SYNTHASE SMALL SUBUNIT"/>
    <property type="match status" value="1"/>
</dbReference>
<dbReference type="InterPro" id="IPR027271">
    <property type="entry name" value="Acetolactate_synth/TF_NikR_C"/>
</dbReference>
<keyword evidence="6 8" id="KW-0100">Branched-chain amino acid biosynthesis</keyword>
<dbReference type="InterPro" id="IPR019455">
    <property type="entry name" value="Acetolactate_synth_ssu_C"/>
</dbReference>
<evidence type="ECO:0000256" key="6">
    <source>
        <dbReference type="ARBA" id="ARBA00023304"/>
    </source>
</evidence>
<organism evidence="11 12">
    <name type="scientific">Luteitalea pratensis</name>
    <dbReference type="NCBI Taxonomy" id="1855912"/>
    <lineage>
        <taxon>Bacteria</taxon>
        <taxon>Pseudomonadati</taxon>
        <taxon>Acidobacteriota</taxon>
        <taxon>Vicinamibacteria</taxon>
        <taxon>Vicinamibacterales</taxon>
        <taxon>Vicinamibacteraceae</taxon>
        <taxon>Luteitalea</taxon>
    </lineage>
</organism>
<dbReference type="UniPathway" id="UPA00047">
    <property type="reaction ID" value="UER00055"/>
</dbReference>
<comment type="catalytic activity">
    <reaction evidence="7 8">
        <text>2 pyruvate + H(+) = (2S)-2-acetolactate + CO2</text>
        <dbReference type="Rhea" id="RHEA:25249"/>
        <dbReference type="ChEBI" id="CHEBI:15361"/>
        <dbReference type="ChEBI" id="CHEBI:15378"/>
        <dbReference type="ChEBI" id="CHEBI:16526"/>
        <dbReference type="ChEBI" id="CHEBI:58476"/>
        <dbReference type="EC" id="2.2.1.6"/>
    </reaction>
</comment>
<dbReference type="AlphaFoldDB" id="A0A143PQ60"/>
<dbReference type="Gene3D" id="3.30.70.260">
    <property type="match status" value="1"/>
</dbReference>
<feature type="domain" description="ACT" evidence="10">
    <location>
        <begin position="3"/>
        <end position="80"/>
    </location>
</feature>
<reference evidence="11 12" key="1">
    <citation type="journal article" date="2016" name="Genome Announc.">
        <title>First Complete Genome Sequence of a Subdivision 6 Acidobacterium Strain.</title>
        <authorList>
            <person name="Huang S."/>
            <person name="Vieira S."/>
            <person name="Bunk B."/>
            <person name="Riedel T."/>
            <person name="Sproer C."/>
            <person name="Overmann J."/>
        </authorList>
    </citation>
    <scope>NUCLEOTIDE SEQUENCE [LARGE SCALE GENOMIC DNA]</scope>
    <source>
        <strain evidence="12">DSM 100886 HEG_-6_39</strain>
    </source>
</reference>
<gene>
    <name evidence="11" type="primary">ilvH</name>
    <name evidence="11" type="ORF">LuPra_03181</name>
</gene>
<dbReference type="OrthoDB" id="9787365at2"/>
<dbReference type="Proteomes" id="UP000076079">
    <property type="component" value="Chromosome"/>
</dbReference>
<evidence type="ECO:0000256" key="5">
    <source>
        <dbReference type="ARBA" id="ARBA00022605"/>
    </source>
</evidence>
<dbReference type="FunFam" id="3.30.70.1150:FF:000001">
    <property type="entry name" value="Acetolactate synthase small subunit"/>
    <property type="match status" value="1"/>
</dbReference>
<keyword evidence="5 8" id="KW-0028">Amino-acid biosynthesis</keyword>
<name>A0A143PQ60_LUTPR</name>
<dbReference type="NCBIfam" id="TIGR00119">
    <property type="entry name" value="acolac_sm"/>
    <property type="match status" value="1"/>
</dbReference>
<dbReference type="EC" id="2.2.1.6" evidence="8"/>
<dbReference type="PATRIC" id="fig|1813736.3.peg.3383"/>
<evidence type="ECO:0000256" key="2">
    <source>
        <dbReference type="ARBA" id="ARBA00005025"/>
    </source>
</evidence>
<dbReference type="SUPFAM" id="SSF55021">
    <property type="entry name" value="ACT-like"/>
    <property type="match status" value="2"/>
</dbReference>
<dbReference type="InterPro" id="IPR054480">
    <property type="entry name" value="AHAS_small-like_ACT"/>
</dbReference>
<dbReference type="CDD" id="cd04878">
    <property type="entry name" value="ACT_AHAS"/>
    <property type="match status" value="1"/>
</dbReference>
<keyword evidence="8 11" id="KW-0808">Transferase</keyword>
<dbReference type="GO" id="GO:0003984">
    <property type="term" value="F:acetolactate synthase activity"/>
    <property type="evidence" value="ECO:0007669"/>
    <property type="project" value="UniProtKB-UniRule"/>
</dbReference>
<accession>A0A143PQ60</accession>
<dbReference type="InterPro" id="IPR039557">
    <property type="entry name" value="AHAS_ACT"/>
</dbReference>
<evidence type="ECO:0000256" key="9">
    <source>
        <dbReference type="SAM" id="MobiDB-lite"/>
    </source>
</evidence>
<protein>
    <recommendedName>
        <fullName evidence="8">Acetolactate synthase small subunit</fullName>
        <shortName evidence="8">AHAS</shortName>
        <shortName evidence="8">ALS</shortName>
        <ecNumber evidence="8">2.2.1.6</ecNumber>
    </recommendedName>
    <alternativeName>
        <fullName evidence="8">Acetohydroxy-acid synthase small subunit</fullName>
    </alternativeName>
</protein>
<dbReference type="GO" id="GO:0009097">
    <property type="term" value="P:isoleucine biosynthetic process"/>
    <property type="evidence" value="ECO:0007669"/>
    <property type="project" value="UniProtKB-UniRule"/>
</dbReference>
<dbReference type="PANTHER" id="PTHR30239:SF0">
    <property type="entry name" value="ACETOLACTATE SYNTHASE SMALL SUBUNIT 1, CHLOROPLASTIC"/>
    <property type="match status" value="1"/>
</dbReference>
<proteinExistence type="inferred from homology"/>
<comment type="function">
    <text evidence="8">Catalyzes the conversion of 2 pyruvate molecules into acetolactate in the first common step of the biosynthetic pathway of the branched-amino acids such as leucine, isoleucine, and valine.</text>
</comment>
<feature type="region of interest" description="Disordered" evidence="9">
    <location>
        <begin position="156"/>
        <end position="184"/>
    </location>
</feature>
<dbReference type="RefSeq" id="WP_110171645.1">
    <property type="nucleotide sequence ID" value="NZ_CP015136.1"/>
</dbReference>
<dbReference type="KEGG" id="abac:LuPra_03181"/>
<dbReference type="Pfam" id="PF22629">
    <property type="entry name" value="ACT_AHAS_ss"/>
    <property type="match status" value="1"/>
</dbReference>
<evidence type="ECO:0000313" key="11">
    <source>
        <dbReference type="EMBL" id="AMY09954.1"/>
    </source>
</evidence>
<reference evidence="12" key="2">
    <citation type="submission" date="2016-04" db="EMBL/GenBank/DDBJ databases">
        <title>First Complete Genome Sequence of a Subdivision 6 Acidobacterium.</title>
        <authorList>
            <person name="Huang S."/>
            <person name="Vieira S."/>
            <person name="Bunk B."/>
            <person name="Riedel T."/>
            <person name="Sproeer C."/>
            <person name="Overmann J."/>
        </authorList>
    </citation>
    <scope>NUCLEOTIDE SEQUENCE [LARGE SCALE GENOMIC DNA]</scope>
    <source>
        <strain evidence="12">DSM 100886 HEG_-6_39</strain>
    </source>
</reference>
<dbReference type="GO" id="GO:0005829">
    <property type="term" value="C:cytosol"/>
    <property type="evidence" value="ECO:0007669"/>
    <property type="project" value="TreeGrafter"/>
</dbReference>
<evidence type="ECO:0000256" key="1">
    <source>
        <dbReference type="ARBA" id="ARBA00004974"/>
    </source>
</evidence>
<evidence type="ECO:0000256" key="3">
    <source>
        <dbReference type="ARBA" id="ARBA00006341"/>
    </source>
</evidence>
<dbReference type="InterPro" id="IPR002912">
    <property type="entry name" value="ACT_dom"/>
</dbReference>
<evidence type="ECO:0000313" key="12">
    <source>
        <dbReference type="Proteomes" id="UP000076079"/>
    </source>
</evidence>
<keyword evidence="12" id="KW-1185">Reference proteome</keyword>
<evidence type="ECO:0000256" key="8">
    <source>
        <dbReference type="RuleBase" id="RU368092"/>
    </source>
</evidence>
<evidence type="ECO:0000259" key="10">
    <source>
        <dbReference type="PROSITE" id="PS51671"/>
    </source>
</evidence>
<sequence>MNTFVVLVEDHPGVLTRVSGLIRRRGFNIDSLTVGHTETPGVSRMTIAVEADEFGARRIEANLYKLIEVLRVDNVTRRPSIFRELAILKVKTTHETRAQIFQLVPVYRARIIDVSPESLVIEITGNEDKVNSLIEVLEPYGIVEMARTGRLAMLRGTGTASKPPEDEQDFGAAKAEEDLVSHSV</sequence>
<dbReference type="STRING" id="1855912.LuPra_03181"/>
<dbReference type="GO" id="GO:1990610">
    <property type="term" value="F:acetolactate synthase regulator activity"/>
    <property type="evidence" value="ECO:0007669"/>
    <property type="project" value="UniProtKB-UniRule"/>
</dbReference>
<dbReference type="PROSITE" id="PS51671">
    <property type="entry name" value="ACT"/>
    <property type="match status" value="1"/>
</dbReference>
<dbReference type="GO" id="GO:0009099">
    <property type="term" value="P:L-valine biosynthetic process"/>
    <property type="evidence" value="ECO:0007669"/>
    <property type="project" value="UniProtKB-UniRule"/>
</dbReference>
<dbReference type="UniPathway" id="UPA00049">
    <property type="reaction ID" value="UER00059"/>
</dbReference>
<dbReference type="Pfam" id="PF10369">
    <property type="entry name" value="ALS_ss_C"/>
    <property type="match status" value="1"/>
</dbReference>
<feature type="compositionally biased region" description="Basic and acidic residues" evidence="9">
    <location>
        <begin position="174"/>
        <end position="184"/>
    </location>
</feature>
<comment type="similarity">
    <text evidence="3 8">Belongs to the acetolactate synthase small subunit family.</text>
</comment>
<comment type="pathway">
    <text evidence="2 8">Amino-acid biosynthesis; L-valine biosynthesis; L-valine from pyruvate: step 1/4.</text>
</comment>
<dbReference type="InterPro" id="IPR045865">
    <property type="entry name" value="ACT-like_dom_sf"/>
</dbReference>